<name>A0A9P8Q4N2_WICPI</name>
<sequence length="122" mass="12857">MILSSPKSSTDGFMKLRSCGVYLALEGDGSLVALLRMVFVEVDGLSFFNGVVGVMDAKLTLLSLESAEFEGEELKAFAQPCSLEELDADAERFKPGSIVDVSAGGLVLSVNIPSVLLKSPLA</sequence>
<keyword evidence="2" id="KW-1185">Reference proteome</keyword>
<proteinExistence type="predicted"/>
<dbReference type="AlphaFoldDB" id="A0A9P8Q4N2"/>
<comment type="caution">
    <text evidence="1">The sequence shown here is derived from an EMBL/GenBank/DDBJ whole genome shotgun (WGS) entry which is preliminary data.</text>
</comment>
<gene>
    <name evidence="1" type="ORF">WICPIJ_006102</name>
</gene>
<reference evidence="1" key="1">
    <citation type="journal article" date="2021" name="Open Biol.">
        <title>Shared evolutionary footprints suggest mitochondrial oxidative damage underlies multiple complex I losses in fungi.</title>
        <authorList>
            <person name="Schikora-Tamarit M.A."/>
            <person name="Marcet-Houben M."/>
            <person name="Nosek J."/>
            <person name="Gabaldon T."/>
        </authorList>
    </citation>
    <scope>NUCLEOTIDE SEQUENCE</scope>
    <source>
        <strain evidence="1">CBS2887</strain>
    </source>
</reference>
<dbReference type="Proteomes" id="UP000774326">
    <property type="component" value="Unassembled WGS sequence"/>
</dbReference>
<evidence type="ECO:0000313" key="1">
    <source>
        <dbReference type="EMBL" id="KAH3682930.1"/>
    </source>
</evidence>
<accession>A0A9P8Q4N2</accession>
<protein>
    <submittedName>
        <fullName evidence="1">Uncharacterized protein</fullName>
    </submittedName>
</protein>
<reference evidence="1" key="2">
    <citation type="submission" date="2021-01" db="EMBL/GenBank/DDBJ databases">
        <authorList>
            <person name="Schikora-Tamarit M.A."/>
        </authorList>
    </citation>
    <scope>NUCLEOTIDE SEQUENCE</scope>
    <source>
        <strain evidence="1">CBS2887</strain>
    </source>
</reference>
<organism evidence="1 2">
    <name type="scientific">Wickerhamomyces pijperi</name>
    <name type="common">Yeast</name>
    <name type="synonym">Pichia pijperi</name>
    <dbReference type="NCBI Taxonomy" id="599730"/>
    <lineage>
        <taxon>Eukaryota</taxon>
        <taxon>Fungi</taxon>
        <taxon>Dikarya</taxon>
        <taxon>Ascomycota</taxon>
        <taxon>Saccharomycotina</taxon>
        <taxon>Saccharomycetes</taxon>
        <taxon>Phaffomycetales</taxon>
        <taxon>Wickerhamomycetaceae</taxon>
        <taxon>Wickerhamomyces</taxon>
    </lineage>
</organism>
<dbReference type="EMBL" id="JAEUBG010003340">
    <property type="protein sequence ID" value="KAH3682930.1"/>
    <property type="molecule type" value="Genomic_DNA"/>
</dbReference>
<evidence type="ECO:0000313" key="2">
    <source>
        <dbReference type="Proteomes" id="UP000774326"/>
    </source>
</evidence>